<evidence type="ECO:0000313" key="5">
    <source>
        <dbReference type="EMBL" id="BAE83724.1"/>
    </source>
</evidence>
<feature type="domain" description="Aminotransferase class I/classII large" evidence="4">
    <location>
        <begin position="35"/>
        <end position="385"/>
    </location>
</feature>
<keyword evidence="6" id="KW-1185">Reference proteome</keyword>
<dbReference type="Gene3D" id="3.90.1150.10">
    <property type="entry name" value="Aspartate Aminotransferase, domain 1"/>
    <property type="match status" value="1"/>
</dbReference>
<dbReference type="Gene3D" id="3.40.640.10">
    <property type="entry name" value="Type I PLP-dependent aspartate aminotransferase-like (Major domain)"/>
    <property type="match status" value="1"/>
</dbReference>
<organism evidence="5 6">
    <name type="scientific">Desulfitobacterium hafniense (strain Y51)</name>
    <dbReference type="NCBI Taxonomy" id="138119"/>
    <lineage>
        <taxon>Bacteria</taxon>
        <taxon>Bacillati</taxon>
        <taxon>Bacillota</taxon>
        <taxon>Clostridia</taxon>
        <taxon>Eubacteriales</taxon>
        <taxon>Desulfitobacteriaceae</taxon>
        <taxon>Desulfitobacterium</taxon>
    </lineage>
</organism>
<dbReference type="STRING" id="138119.DSY1935"/>
<evidence type="ECO:0000256" key="2">
    <source>
        <dbReference type="ARBA" id="ARBA00022576"/>
    </source>
</evidence>
<dbReference type="InterPro" id="IPR015424">
    <property type="entry name" value="PyrdxlP-dep_Trfase"/>
</dbReference>
<dbReference type="Pfam" id="PF00155">
    <property type="entry name" value="Aminotran_1_2"/>
    <property type="match status" value="1"/>
</dbReference>
<dbReference type="InterPro" id="IPR004839">
    <property type="entry name" value="Aminotransferase_I/II_large"/>
</dbReference>
<dbReference type="GO" id="GO:0008483">
    <property type="term" value="F:transaminase activity"/>
    <property type="evidence" value="ECO:0007669"/>
    <property type="project" value="UniProtKB-KW"/>
</dbReference>
<proteinExistence type="predicted"/>
<dbReference type="PANTHER" id="PTHR42832:SF3">
    <property type="entry name" value="L-GLUTAMINE--4-(METHYLSULFANYL)-2-OXOBUTANOATE AMINOTRANSFERASE"/>
    <property type="match status" value="1"/>
</dbReference>
<dbReference type="CDD" id="cd00609">
    <property type="entry name" value="AAT_like"/>
    <property type="match status" value="1"/>
</dbReference>
<evidence type="ECO:0000256" key="3">
    <source>
        <dbReference type="ARBA" id="ARBA00022679"/>
    </source>
</evidence>
<dbReference type="Proteomes" id="UP000001946">
    <property type="component" value="Chromosome"/>
</dbReference>
<dbReference type="InterPro" id="IPR015421">
    <property type="entry name" value="PyrdxlP-dep_Trfase_major"/>
</dbReference>
<sequence>MGGKVLKARRLSSLGASVFTEMDDLRKELEKAGKQLINLSIGSPDRSPSAEIRKVLAEGVLDGGSYGYTLTRGTESFRSGCARWYKERFGVNLDPEKEVLPLMGSQDGLAHIFLALCDPGDVALIPDPGYPIYTAGLVLAGGEKVALPLREENGFLPDLSAIADEVAQQAKIMFLNYPNNPTAAVAPLSFFEEVVDFARKNRIVVCHDAAYSELAFDGYRPVSFLQVPGAKEVGIEFHSVSKTYNLAGVRLGFAVGNREIIGALAELKSNIDYGVFEPALQAGAYALSASQENVEQNRRAYQERRDIWVKGCAQAGWSMPSPRGSMFIWAPVPTAQDSRSFAFALAREAGVIVVPGVAFGEYGEGYVRIGMVQDQEVLQEAVRRVQEFLAAQG</sequence>
<keyword evidence="3" id="KW-0808">Transferase</keyword>
<keyword evidence="2" id="KW-0032">Aminotransferase</keyword>
<dbReference type="SUPFAM" id="SSF53383">
    <property type="entry name" value="PLP-dependent transferases"/>
    <property type="match status" value="1"/>
</dbReference>
<reference evidence="5 6" key="1">
    <citation type="journal article" date="2006" name="J. Bacteriol.">
        <title>Complete genome sequence of the dehalorespiring bacterium Desulfitobacterium hafniense Y51 and comparison with Dehalococcoides ethenogenes 195.</title>
        <authorList>
            <person name="Nonaka H."/>
            <person name="Keresztes G."/>
            <person name="Shinoda Y."/>
            <person name="Ikenaga Y."/>
            <person name="Abe M."/>
            <person name="Naito K."/>
            <person name="Inatomi K."/>
            <person name="Furukawa K."/>
            <person name="Inui M."/>
            <person name="Yukawa H."/>
        </authorList>
    </citation>
    <scope>NUCLEOTIDE SEQUENCE [LARGE SCALE GENOMIC DNA]</scope>
    <source>
        <strain evidence="5 6">Y51</strain>
    </source>
</reference>
<gene>
    <name evidence="5" type="ordered locus">DSY1935</name>
</gene>
<evidence type="ECO:0000259" key="4">
    <source>
        <dbReference type="Pfam" id="PF00155"/>
    </source>
</evidence>
<dbReference type="GO" id="GO:0030170">
    <property type="term" value="F:pyridoxal phosphate binding"/>
    <property type="evidence" value="ECO:0007669"/>
    <property type="project" value="InterPro"/>
</dbReference>
<accession>Q24W68</accession>
<dbReference type="EMBL" id="AP008230">
    <property type="protein sequence ID" value="BAE83724.1"/>
    <property type="molecule type" value="Genomic_DNA"/>
</dbReference>
<comment type="cofactor">
    <cofactor evidence="1">
        <name>pyridoxal 5'-phosphate</name>
        <dbReference type="ChEBI" id="CHEBI:597326"/>
    </cofactor>
</comment>
<dbReference type="InterPro" id="IPR050881">
    <property type="entry name" value="LL-DAP_aminotransferase"/>
</dbReference>
<dbReference type="eggNOG" id="COG0436">
    <property type="taxonomic scope" value="Bacteria"/>
</dbReference>
<dbReference type="KEGG" id="dsy:DSY1935"/>
<dbReference type="AlphaFoldDB" id="Q24W68"/>
<name>Q24W68_DESHY</name>
<dbReference type="PANTHER" id="PTHR42832">
    <property type="entry name" value="AMINO ACID AMINOTRANSFERASE"/>
    <property type="match status" value="1"/>
</dbReference>
<dbReference type="HOGENOM" id="CLU_017584_4_5_9"/>
<dbReference type="InterPro" id="IPR015422">
    <property type="entry name" value="PyrdxlP-dep_Trfase_small"/>
</dbReference>
<protein>
    <recommendedName>
        <fullName evidence="4">Aminotransferase class I/classII large domain-containing protein</fullName>
    </recommendedName>
</protein>
<evidence type="ECO:0000256" key="1">
    <source>
        <dbReference type="ARBA" id="ARBA00001933"/>
    </source>
</evidence>
<evidence type="ECO:0000313" key="6">
    <source>
        <dbReference type="Proteomes" id="UP000001946"/>
    </source>
</evidence>